<dbReference type="Proteomes" id="UP000193648">
    <property type="component" value="Unassembled WGS sequence"/>
</dbReference>
<sequence length="623" mass="69917">MPLGHSEILPLHGHPAGSLGHYAHTARSYIRNLARRLSPSRAILVILSILAFYVLTTSLAHDDNGMDSRSPSSSKNSGSSKGNNHPESQMSLKERKLREEHERMMIEWDSRSNYRTDLAEVGTSRISSYPASLFTTSSDRDHPASSLSSNSKYIPVTAVILSWKRKEGAKTVVAHLRKYPFIKEILIWNNNPEVVIAASEFTDRAKDSDSNNNNNGNATVSAEAANGWPSIIVFNSVANLHDFSKYTTCSLAKYDHCYIQDDDWINLSLDSLYTLFIDHPNSLVTSTIPAMYAQQRTWMFQNAQVGLHTGFSWLGAGSFMPKSAVFNFLLQLGGSNLWKERVQLSDLFFSLWRNQYPIVLSHALAPLDQSSSWSGRIDQWSVVYEHMTDAIVRITTVLSGLGLVNGSPHRVGAKSDFETEEETPLFKDRHTRSSCANDKCLFQTNVDMFPAPDQVKWSVEPHSRDIHAHEARFKALDYPSPEFVAMHTYHYSVDQDLSTCWHSYHALARGDFFGLQFVLPLLDLGANVNSIEIWSTLDSTLQVLESNMLIKASVDGDEWMTCRGQVERTQGSVRFTDVSCTDVGKNVGIQLDTRGIQYLRFEMTDKVTSPIEICGIRVGDMLL</sequence>
<dbReference type="STRING" id="64571.A0A1Y2GSE1"/>
<dbReference type="InParanoid" id="A0A1Y2GSE1"/>
<proteinExistence type="predicted"/>
<name>A0A1Y2GSE1_9FUNG</name>
<feature type="compositionally biased region" description="Low complexity" evidence="1">
    <location>
        <begin position="68"/>
        <end position="83"/>
    </location>
</feature>
<dbReference type="GeneID" id="33565555"/>
<feature type="region of interest" description="Disordered" evidence="1">
    <location>
        <begin position="63"/>
        <end position="95"/>
    </location>
</feature>
<accession>A0A1Y2GSE1</accession>
<evidence type="ECO:0000256" key="1">
    <source>
        <dbReference type="SAM" id="MobiDB-lite"/>
    </source>
</evidence>
<protein>
    <submittedName>
        <fullName evidence="2">Uncharacterized protein</fullName>
    </submittedName>
</protein>
<dbReference type="EMBL" id="MCFF01000012">
    <property type="protein sequence ID" value="ORZ21048.1"/>
    <property type="molecule type" value="Genomic_DNA"/>
</dbReference>
<reference evidence="2 3" key="1">
    <citation type="submission" date="2016-07" db="EMBL/GenBank/DDBJ databases">
        <title>Pervasive Adenine N6-methylation of Active Genes in Fungi.</title>
        <authorList>
            <consortium name="DOE Joint Genome Institute"/>
            <person name="Mondo S.J."/>
            <person name="Dannebaum R.O."/>
            <person name="Kuo R.C."/>
            <person name="Labutti K."/>
            <person name="Haridas S."/>
            <person name="Kuo A."/>
            <person name="Salamov A."/>
            <person name="Ahrendt S.R."/>
            <person name="Lipzen A."/>
            <person name="Sullivan W."/>
            <person name="Andreopoulos W.B."/>
            <person name="Clum A."/>
            <person name="Lindquist E."/>
            <person name="Daum C."/>
            <person name="Ramamoorthy G.K."/>
            <person name="Gryganskyi A."/>
            <person name="Culley D."/>
            <person name="Magnuson J.K."/>
            <person name="James T.Y."/>
            <person name="O'Malley M.A."/>
            <person name="Stajich J.E."/>
            <person name="Spatafora J.W."/>
            <person name="Visel A."/>
            <person name="Grigoriev I.V."/>
        </authorList>
    </citation>
    <scope>NUCLEOTIDE SEQUENCE [LARGE SCALE GENOMIC DNA]</scope>
    <source>
        <strain evidence="2 3">NRRL 3116</strain>
    </source>
</reference>
<organism evidence="2 3">
    <name type="scientific">Lobosporangium transversale</name>
    <dbReference type="NCBI Taxonomy" id="64571"/>
    <lineage>
        <taxon>Eukaryota</taxon>
        <taxon>Fungi</taxon>
        <taxon>Fungi incertae sedis</taxon>
        <taxon>Mucoromycota</taxon>
        <taxon>Mortierellomycotina</taxon>
        <taxon>Mortierellomycetes</taxon>
        <taxon>Mortierellales</taxon>
        <taxon>Mortierellaceae</taxon>
        <taxon>Lobosporangium</taxon>
    </lineage>
</organism>
<evidence type="ECO:0000313" key="2">
    <source>
        <dbReference type="EMBL" id="ORZ21048.1"/>
    </source>
</evidence>
<dbReference type="RefSeq" id="XP_021882957.1">
    <property type="nucleotide sequence ID" value="XM_022023711.1"/>
</dbReference>
<dbReference type="OrthoDB" id="1684102at2759"/>
<evidence type="ECO:0000313" key="3">
    <source>
        <dbReference type="Proteomes" id="UP000193648"/>
    </source>
</evidence>
<comment type="caution">
    <text evidence="2">The sequence shown here is derived from an EMBL/GenBank/DDBJ whole genome shotgun (WGS) entry which is preliminary data.</text>
</comment>
<dbReference type="AlphaFoldDB" id="A0A1Y2GSE1"/>
<keyword evidence="3" id="KW-1185">Reference proteome</keyword>
<gene>
    <name evidence="2" type="ORF">BCR41DRAFT_350951</name>
</gene>